<evidence type="ECO:0000313" key="1">
    <source>
        <dbReference type="EMBL" id="NUU04086.1"/>
    </source>
</evidence>
<sequence>MFLDLRELGYEGSYDRMAAFSRQWKVGQMERVKAASKSTELVKPQAVQARIDADALFERQKAKHKMRAGVQLLGDMGAEQAKRLMRNCEDIPNLLPPNRGESSMMKEQWRQSRCGGYYKEGVADLLRKLRIRGIVSN</sequence>
<organism evidence="1 2">
    <name type="scientific">Herbaspirillum robiniae</name>
    <dbReference type="NCBI Taxonomy" id="2014887"/>
    <lineage>
        <taxon>Bacteria</taxon>
        <taxon>Pseudomonadati</taxon>
        <taxon>Pseudomonadota</taxon>
        <taxon>Betaproteobacteria</taxon>
        <taxon>Burkholderiales</taxon>
        <taxon>Oxalobacteraceae</taxon>
        <taxon>Herbaspirillum</taxon>
    </lineage>
</organism>
<dbReference type="Proteomes" id="UP000536746">
    <property type="component" value="Unassembled WGS sequence"/>
</dbReference>
<comment type="caution">
    <text evidence="1">The sequence shown here is derived from an EMBL/GenBank/DDBJ whole genome shotgun (WGS) entry which is preliminary data.</text>
</comment>
<evidence type="ECO:0008006" key="3">
    <source>
        <dbReference type="Google" id="ProtNLM"/>
    </source>
</evidence>
<dbReference type="RefSeq" id="WP_079217844.1">
    <property type="nucleotide sequence ID" value="NZ_CP018845.1"/>
</dbReference>
<proteinExistence type="predicted"/>
<accession>A0ABX2M127</accession>
<name>A0ABX2M127_9BURK</name>
<protein>
    <recommendedName>
        <fullName evidence="3">Regulatory protein RecX</fullName>
    </recommendedName>
</protein>
<evidence type="ECO:0000313" key="2">
    <source>
        <dbReference type="Proteomes" id="UP000536746"/>
    </source>
</evidence>
<keyword evidence="2" id="KW-1185">Reference proteome</keyword>
<dbReference type="EMBL" id="JABFMT010000033">
    <property type="protein sequence ID" value="NUU04086.1"/>
    <property type="molecule type" value="Genomic_DNA"/>
</dbReference>
<gene>
    <name evidence="1" type="ORF">HNO84_20950</name>
</gene>
<reference evidence="1 2" key="1">
    <citation type="journal article" date="2020" name="Front. Plant Sci.">
        <title>Isolation of Rhizosphere Bacteria That Improve Quality and Water Stress Tolerance in Greenhouse Ornamentals.</title>
        <authorList>
            <person name="Nordstedt N.P."/>
            <person name="Jones M.L."/>
        </authorList>
    </citation>
    <scope>NUCLEOTIDE SEQUENCE [LARGE SCALE GENOMIC DNA]</scope>
    <source>
        <strain evidence="1 2">C6C2</strain>
    </source>
</reference>